<protein>
    <recommendedName>
        <fullName evidence="6">GRF-type domain-containing protein</fullName>
    </recommendedName>
</protein>
<evidence type="ECO:0000259" key="6">
    <source>
        <dbReference type="PROSITE" id="PS51999"/>
    </source>
</evidence>
<gene>
    <name evidence="7" type="ORF">Pyn_34089</name>
</gene>
<feature type="domain" description="GRF-type" evidence="6">
    <location>
        <begin position="540"/>
        <end position="581"/>
    </location>
</feature>
<evidence type="ECO:0000313" key="8">
    <source>
        <dbReference type="Proteomes" id="UP000250321"/>
    </source>
</evidence>
<dbReference type="AlphaFoldDB" id="A0A314UBA3"/>
<organism evidence="7 8">
    <name type="scientific">Prunus yedoensis var. nudiflora</name>
    <dbReference type="NCBI Taxonomy" id="2094558"/>
    <lineage>
        <taxon>Eukaryota</taxon>
        <taxon>Viridiplantae</taxon>
        <taxon>Streptophyta</taxon>
        <taxon>Embryophyta</taxon>
        <taxon>Tracheophyta</taxon>
        <taxon>Spermatophyta</taxon>
        <taxon>Magnoliopsida</taxon>
        <taxon>eudicotyledons</taxon>
        <taxon>Gunneridae</taxon>
        <taxon>Pentapetalae</taxon>
        <taxon>rosids</taxon>
        <taxon>fabids</taxon>
        <taxon>Rosales</taxon>
        <taxon>Rosaceae</taxon>
        <taxon>Amygdaloideae</taxon>
        <taxon>Amygdaleae</taxon>
        <taxon>Prunus</taxon>
    </lineage>
</organism>
<sequence>MLDIWSWISDLPTSAEWAESDSSHTFELASSGASYDNNPTRSIQLRAERTTGSNIDTLVTFSLLREIISRSPTSHDSTCPRSQLQTLKPDPFSWIMDSHSPESFSTFFDLVFVTRLFWLCACDSPTEVGSLYFKSLLAPNLEALLRKQAPALRTFLITVGVDAELCFMRTVGYMLAKWCILREVGVGLQMLTSSPSQNLGLSYATEACGFWVLKAYAPVMGMRTTRSVNLNQKNQFPALETRDSVLKYALAHQQLEAVVQVEYSVGFYDGFIQVTARVDNLRFHVVNLGFNKNDDVDYAEEKYFPSRVRVWVGPEVGANYVNGLSLGRSTDNGEREVKTQRITKGSFEKSKVPKVKTAARVSTRMRKRNWRWDQDAEGNAAVFDAVLCDNMTGHEVATWNPAIGEQSDGLRKRYTGANRPFTKTGSLVLSGDEYGDAVGWRLNREMEGSVLKWRIGGKVWLSYWPNEVNSSYFETRCVEWCDEVDLPLIMADYRACFPPTTTATTTISSSFSAASKEVHHPFEGMTFYRSHTPEDSELKCLCGLPAKLRLSQTPKNPFRLFYNCPKGISAQCEFFHWWDEPAPTGNRETDEQNLIRHECIRLQESLNEIQQELDFERTEWGREKSELTSQLSTVQYELDALKKRIKMANESDLMPPLDKLSIADGEDDDALVLHTVC</sequence>
<proteinExistence type="predicted"/>
<dbReference type="Pfam" id="PF06839">
    <property type="entry name" value="Zn_ribbon_GRF"/>
    <property type="match status" value="1"/>
</dbReference>
<evidence type="ECO:0000256" key="1">
    <source>
        <dbReference type="ARBA" id="ARBA00022723"/>
    </source>
</evidence>
<dbReference type="EMBL" id="PJQY01003766">
    <property type="protein sequence ID" value="PQM34717.1"/>
    <property type="molecule type" value="Genomic_DNA"/>
</dbReference>
<dbReference type="PANTHER" id="PTHR31439">
    <property type="entry name" value="EXPRESSED PROTEIN"/>
    <property type="match status" value="1"/>
</dbReference>
<dbReference type="GO" id="GO:0008270">
    <property type="term" value="F:zinc ion binding"/>
    <property type="evidence" value="ECO:0007669"/>
    <property type="project" value="UniProtKB-KW"/>
</dbReference>
<comment type="caution">
    <text evidence="7">The sequence shown here is derived from an EMBL/GenBank/DDBJ whole genome shotgun (WGS) entry which is preliminary data.</text>
</comment>
<keyword evidence="5" id="KW-0175">Coiled coil</keyword>
<evidence type="ECO:0000256" key="2">
    <source>
        <dbReference type="ARBA" id="ARBA00022771"/>
    </source>
</evidence>
<evidence type="ECO:0000256" key="4">
    <source>
        <dbReference type="PROSITE-ProRule" id="PRU01343"/>
    </source>
</evidence>
<keyword evidence="2 4" id="KW-0863">Zinc-finger</keyword>
<keyword evidence="1" id="KW-0479">Metal-binding</keyword>
<dbReference type="STRING" id="2094558.A0A314UBA3"/>
<feature type="coiled-coil region" evidence="5">
    <location>
        <begin position="599"/>
        <end position="651"/>
    </location>
</feature>
<dbReference type="InterPro" id="IPR010666">
    <property type="entry name" value="Znf_GRF"/>
</dbReference>
<evidence type="ECO:0000256" key="5">
    <source>
        <dbReference type="SAM" id="Coils"/>
    </source>
</evidence>
<dbReference type="OrthoDB" id="1852153at2759"/>
<dbReference type="PANTHER" id="PTHR31439:SF7">
    <property type="entry name" value="EXPRESSED PROTEIN"/>
    <property type="match status" value="1"/>
</dbReference>
<dbReference type="PROSITE" id="PS51999">
    <property type="entry name" value="ZF_GRF"/>
    <property type="match status" value="1"/>
</dbReference>
<name>A0A314UBA3_PRUYE</name>
<dbReference type="Proteomes" id="UP000250321">
    <property type="component" value="Unassembled WGS sequence"/>
</dbReference>
<keyword evidence="8" id="KW-1185">Reference proteome</keyword>
<accession>A0A314UBA3</accession>
<reference evidence="7 8" key="1">
    <citation type="submission" date="2018-02" db="EMBL/GenBank/DDBJ databases">
        <title>Draft genome of wild Prunus yedoensis var. nudiflora.</title>
        <authorList>
            <person name="Baek S."/>
            <person name="Kim J.-H."/>
            <person name="Choi K."/>
            <person name="Kim G.-B."/>
            <person name="Cho A."/>
            <person name="Jang H."/>
            <person name="Shin C.-H."/>
            <person name="Yu H.-J."/>
            <person name="Mun J.-H."/>
        </authorList>
    </citation>
    <scope>NUCLEOTIDE SEQUENCE [LARGE SCALE GENOMIC DNA]</scope>
    <source>
        <strain evidence="8">cv. Jeju island</strain>
        <tissue evidence="7">Leaf</tissue>
    </source>
</reference>
<evidence type="ECO:0000313" key="7">
    <source>
        <dbReference type="EMBL" id="PQM34717.1"/>
    </source>
</evidence>
<evidence type="ECO:0000256" key="3">
    <source>
        <dbReference type="ARBA" id="ARBA00022833"/>
    </source>
</evidence>
<keyword evidence="3" id="KW-0862">Zinc</keyword>